<name>A0A840MUF2_9BRAD</name>
<gene>
    <name evidence="6" type="ORF">HNQ36_000002</name>
</gene>
<keyword evidence="4" id="KW-0233">DNA recombination</keyword>
<dbReference type="Pfam" id="PF22022">
    <property type="entry name" value="Phage_int_M"/>
    <property type="match status" value="1"/>
</dbReference>
<dbReference type="EMBL" id="JACHIJ010000001">
    <property type="protein sequence ID" value="MBB5050054.1"/>
    <property type="molecule type" value="Genomic_DNA"/>
</dbReference>
<protein>
    <submittedName>
        <fullName evidence="6">Integrase</fullName>
    </submittedName>
</protein>
<evidence type="ECO:0000256" key="2">
    <source>
        <dbReference type="ARBA" id="ARBA00022908"/>
    </source>
</evidence>
<evidence type="ECO:0000256" key="4">
    <source>
        <dbReference type="ARBA" id="ARBA00023172"/>
    </source>
</evidence>
<dbReference type="GO" id="GO:0003677">
    <property type="term" value="F:DNA binding"/>
    <property type="evidence" value="ECO:0007669"/>
    <property type="project" value="UniProtKB-KW"/>
</dbReference>
<dbReference type="Proteomes" id="UP000521227">
    <property type="component" value="Unassembled WGS sequence"/>
</dbReference>
<dbReference type="RefSeq" id="WP_184081947.1">
    <property type="nucleotide sequence ID" value="NZ_JACHIJ010000001.1"/>
</dbReference>
<dbReference type="InterPro" id="IPR011010">
    <property type="entry name" value="DNA_brk_join_enz"/>
</dbReference>
<evidence type="ECO:0000256" key="1">
    <source>
        <dbReference type="ARBA" id="ARBA00008857"/>
    </source>
</evidence>
<comment type="similarity">
    <text evidence="1">Belongs to the 'phage' integrase family.</text>
</comment>
<reference evidence="6 7" key="1">
    <citation type="submission" date="2020-08" db="EMBL/GenBank/DDBJ databases">
        <title>Genomic Encyclopedia of Type Strains, Phase IV (KMG-IV): sequencing the most valuable type-strain genomes for metagenomic binning, comparative biology and taxonomic classification.</title>
        <authorList>
            <person name="Goeker M."/>
        </authorList>
    </citation>
    <scope>NUCLEOTIDE SEQUENCE [LARGE SCALE GENOMIC DNA]</scope>
    <source>
        <strain evidence="6 7">DSM 17498</strain>
    </source>
</reference>
<dbReference type="Gene3D" id="1.10.150.130">
    <property type="match status" value="1"/>
</dbReference>
<dbReference type="InterPro" id="IPR013762">
    <property type="entry name" value="Integrase-like_cat_sf"/>
</dbReference>
<dbReference type="GO" id="GO:0006310">
    <property type="term" value="P:DNA recombination"/>
    <property type="evidence" value="ECO:0007669"/>
    <property type="project" value="UniProtKB-KW"/>
</dbReference>
<dbReference type="PROSITE" id="PS51898">
    <property type="entry name" value="TYR_RECOMBINASE"/>
    <property type="match status" value="1"/>
</dbReference>
<dbReference type="PANTHER" id="PTHR30629">
    <property type="entry name" value="PROPHAGE INTEGRASE"/>
    <property type="match status" value="1"/>
</dbReference>
<dbReference type="Pfam" id="PF00589">
    <property type="entry name" value="Phage_integrase"/>
    <property type="match status" value="1"/>
</dbReference>
<dbReference type="Pfam" id="PF13356">
    <property type="entry name" value="Arm-DNA-bind_3"/>
    <property type="match status" value="1"/>
</dbReference>
<dbReference type="InterPro" id="IPR053876">
    <property type="entry name" value="Phage_int_M"/>
</dbReference>
<dbReference type="CDD" id="cd00801">
    <property type="entry name" value="INT_P4_C"/>
    <property type="match status" value="1"/>
</dbReference>
<evidence type="ECO:0000313" key="6">
    <source>
        <dbReference type="EMBL" id="MBB5050054.1"/>
    </source>
</evidence>
<dbReference type="SUPFAM" id="SSF56349">
    <property type="entry name" value="DNA breaking-rejoining enzymes"/>
    <property type="match status" value="1"/>
</dbReference>
<evidence type="ECO:0000256" key="3">
    <source>
        <dbReference type="ARBA" id="ARBA00023125"/>
    </source>
</evidence>
<sequence>MKRTGKHPDKALTPVRINAMKQAGRYADGNGLYLVVDPSGAKRWILRTIVQGRRRDIGLGSLRLVSLGEAREAARTHRKVARDGGNPLAERRRARAVIPTFEDLARTVHGQHKAGWKNAKHGEQWITTLKTYAFPALGNVPVDQIGTPEVLRALAPIWLPKPETARRVRQRIGTVLDYAKAAGYRSGGNPVEGIAKALPRQPDRRDHHAAMPYTEVSGFIRRLQAEEGKTGVALALEFLILTAARTGEVLGAKWTEIDLEQGTWTIPDNRMKAGREHRVPLSSRAIAVLRAAQALGKTSEFVFPGRTSTRPMSNMAFLMLMRRLNVDYTVHGFRSSFRDWASERTNFTREICEAALAHMVKDRTEAAYRRGDLFEKRRELMISWAAYVSSSEDKIVPIRRVS</sequence>
<dbReference type="GO" id="GO:0015074">
    <property type="term" value="P:DNA integration"/>
    <property type="evidence" value="ECO:0007669"/>
    <property type="project" value="UniProtKB-KW"/>
</dbReference>
<comment type="caution">
    <text evidence="6">The sequence shown here is derived from an EMBL/GenBank/DDBJ whole genome shotgun (WGS) entry which is preliminary data.</text>
</comment>
<dbReference type="AlphaFoldDB" id="A0A840MUF2"/>
<dbReference type="InterPro" id="IPR038488">
    <property type="entry name" value="Integrase_DNA-bd_sf"/>
</dbReference>
<feature type="domain" description="Tyr recombinase" evidence="5">
    <location>
        <begin position="209"/>
        <end position="381"/>
    </location>
</feature>
<dbReference type="Gene3D" id="3.30.160.390">
    <property type="entry name" value="Integrase, DNA-binding domain"/>
    <property type="match status" value="1"/>
</dbReference>
<proteinExistence type="inferred from homology"/>
<evidence type="ECO:0000259" key="5">
    <source>
        <dbReference type="PROSITE" id="PS51898"/>
    </source>
</evidence>
<dbReference type="InterPro" id="IPR025166">
    <property type="entry name" value="Integrase_DNA_bind_dom"/>
</dbReference>
<dbReference type="Gene3D" id="1.10.443.10">
    <property type="entry name" value="Intergrase catalytic core"/>
    <property type="match status" value="1"/>
</dbReference>
<dbReference type="InterPro" id="IPR002104">
    <property type="entry name" value="Integrase_catalytic"/>
</dbReference>
<dbReference type="PANTHER" id="PTHR30629:SF2">
    <property type="entry name" value="PROPHAGE INTEGRASE INTS-RELATED"/>
    <property type="match status" value="1"/>
</dbReference>
<organism evidence="6 7">
    <name type="scientific">Afipia massiliensis</name>
    <dbReference type="NCBI Taxonomy" id="211460"/>
    <lineage>
        <taxon>Bacteria</taxon>
        <taxon>Pseudomonadati</taxon>
        <taxon>Pseudomonadota</taxon>
        <taxon>Alphaproteobacteria</taxon>
        <taxon>Hyphomicrobiales</taxon>
        <taxon>Nitrobacteraceae</taxon>
        <taxon>Afipia</taxon>
    </lineage>
</organism>
<dbReference type="InterPro" id="IPR010998">
    <property type="entry name" value="Integrase_recombinase_N"/>
</dbReference>
<keyword evidence="3" id="KW-0238">DNA-binding</keyword>
<keyword evidence="2" id="KW-0229">DNA integration</keyword>
<accession>A0A840MUF2</accession>
<evidence type="ECO:0000313" key="7">
    <source>
        <dbReference type="Proteomes" id="UP000521227"/>
    </source>
</evidence>
<dbReference type="InterPro" id="IPR050808">
    <property type="entry name" value="Phage_Integrase"/>
</dbReference>